<evidence type="ECO:0000313" key="2">
    <source>
        <dbReference type="Proteomes" id="UP000829447"/>
    </source>
</evidence>
<dbReference type="EMBL" id="CM040469">
    <property type="protein sequence ID" value="MCI4387712.1"/>
    <property type="molecule type" value="Genomic_DNA"/>
</dbReference>
<dbReference type="Proteomes" id="UP000829447">
    <property type="component" value="Linkage Group LG16"/>
</dbReference>
<protein>
    <submittedName>
        <fullName evidence="1">Uncharacterized protein</fullName>
    </submittedName>
</protein>
<evidence type="ECO:0000313" key="1">
    <source>
        <dbReference type="EMBL" id="MCI4387712.1"/>
    </source>
</evidence>
<organism evidence="1 2">
    <name type="scientific">Pangasianodon gigas</name>
    <name type="common">Mekong giant catfish</name>
    <name type="synonym">Pangasius gigas</name>
    <dbReference type="NCBI Taxonomy" id="30993"/>
    <lineage>
        <taxon>Eukaryota</taxon>
        <taxon>Metazoa</taxon>
        <taxon>Chordata</taxon>
        <taxon>Craniata</taxon>
        <taxon>Vertebrata</taxon>
        <taxon>Euteleostomi</taxon>
        <taxon>Actinopterygii</taxon>
        <taxon>Neopterygii</taxon>
        <taxon>Teleostei</taxon>
        <taxon>Ostariophysi</taxon>
        <taxon>Siluriformes</taxon>
        <taxon>Pangasiidae</taxon>
        <taxon>Pangasianodon</taxon>
    </lineage>
</organism>
<reference evidence="1 2" key="1">
    <citation type="journal article" date="2022" name="bioRxiv">
        <title>An ancient truncated duplication of the anti-Mullerian hormone receptor type 2 gene is a potential conserved master sex determinant in the Pangasiidae catfish family.</title>
        <authorList>
            <person name="Wen M."/>
            <person name="Pan Q."/>
            <person name="Jouanno E."/>
            <person name="Montfort J."/>
            <person name="Zahm M."/>
            <person name="Cabau C."/>
            <person name="Klopp C."/>
            <person name="Iampietro C."/>
            <person name="Roques C."/>
            <person name="Bouchez O."/>
            <person name="Castinel A."/>
            <person name="Donnadieu C."/>
            <person name="Parrinello H."/>
            <person name="Poncet C."/>
            <person name="Belmonte E."/>
            <person name="Gautier V."/>
            <person name="Avarre J.-C."/>
            <person name="Dugue R."/>
            <person name="Gustiano R."/>
            <person name="Ha T.T.T."/>
            <person name="Campet M."/>
            <person name="Sriphairoj K."/>
            <person name="Ribolli J."/>
            <person name="de Almeida F.L."/>
            <person name="Desvignes T."/>
            <person name="Postlethwait J.H."/>
            <person name="Bucao C.F."/>
            <person name="Robinson-Rechavi M."/>
            <person name="Bobe J."/>
            <person name="Herpin A."/>
            <person name="Guiguen Y."/>
        </authorList>
    </citation>
    <scope>NUCLEOTIDE SEQUENCE [LARGE SCALE GENOMIC DNA]</scope>
    <source>
        <strain evidence="1">YG-Dec2019</strain>
    </source>
</reference>
<gene>
    <name evidence="1" type="ORF">PGIGA_G00077460</name>
</gene>
<name>A0ACC5X915_PANGG</name>
<comment type="caution">
    <text evidence="1">The sequence shown here is derived from an EMBL/GenBank/DDBJ whole genome shotgun (WGS) entry which is preliminary data.</text>
</comment>
<accession>A0ACC5X915</accession>
<sequence>MIKCLKKSMAPVLSDISIEWLYPETKEVLLSPVGTTYLFPGDRLIGYSVVCDTTRYHSNPKSDKRRRYSMMRSNESASSVFYHSQEEEPGKSSSDGHGAARDISGTGMSDAYQSMSESSPGMVEQDDIGTNMSSSPRRRAYSTNQIEEYNPLKKAYTSSDPSSVVGKNPLRRAKVQELIGQTSPDNGVQWKMNYQVSRTSKHTDVIWISLLELL</sequence>
<keyword evidence="2" id="KW-1185">Reference proteome</keyword>
<proteinExistence type="predicted"/>